<dbReference type="RefSeq" id="WP_187684526.1">
    <property type="nucleotide sequence ID" value="NZ_AP023396.1"/>
</dbReference>
<evidence type="ECO:0000256" key="4">
    <source>
        <dbReference type="ARBA" id="ARBA00022741"/>
    </source>
</evidence>
<evidence type="ECO:0000313" key="11">
    <source>
        <dbReference type="EMBL" id="BCK57647.1"/>
    </source>
</evidence>
<accession>A0A7G1KQZ0</accession>
<dbReference type="PANTHER" id="PTHR43289">
    <property type="entry name" value="MITOGEN-ACTIVATED PROTEIN KINASE KINASE KINASE 20-RELATED"/>
    <property type="match status" value="1"/>
</dbReference>
<feature type="compositionally biased region" description="Basic and acidic residues" evidence="8">
    <location>
        <begin position="29"/>
        <end position="42"/>
    </location>
</feature>
<evidence type="ECO:0000259" key="10">
    <source>
        <dbReference type="PROSITE" id="PS50011"/>
    </source>
</evidence>
<feature type="region of interest" description="Disordered" evidence="8">
    <location>
        <begin position="1"/>
        <end position="42"/>
    </location>
</feature>
<keyword evidence="9" id="KW-0472">Membrane</keyword>
<evidence type="ECO:0000256" key="3">
    <source>
        <dbReference type="ARBA" id="ARBA00022679"/>
    </source>
</evidence>
<feature type="transmembrane region" description="Helical" evidence="9">
    <location>
        <begin position="341"/>
        <end position="362"/>
    </location>
</feature>
<keyword evidence="2" id="KW-0723">Serine/threonine-protein kinase</keyword>
<dbReference type="SUPFAM" id="SSF56112">
    <property type="entry name" value="Protein kinase-like (PK-like)"/>
    <property type="match status" value="1"/>
</dbReference>
<evidence type="ECO:0000256" key="9">
    <source>
        <dbReference type="SAM" id="Phobius"/>
    </source>
</evidence>
<dbReference type="PANTHER" id="PTHR43289:SF6">
    <property type="entry name" value="SERINE_THREONINE-PROTEIN KINASE NEKL-3"/>
    <property type="match status" value="1"/>
</dbReference>
<dbReference type="EC" id="2.7.11.1" evidence="1"/>
<dbReference type="GeneID" id="80349855"/>
<keyword evidence="9" id="KW-0812">Transmembrane</keyword>
<dbReference type="EMBL" id="AP023396">
    <property type="protein sequence ID" value="BCK57647.1"/>
    <property type="molecule type" value="Genomic_DNA"/>
</dbReference>
<evidence type="ECO:0000313" key="12">
    <source>
        <dbReference type="Proteomes" id="UP000516173"/>
    </source>
</evidence>
<keyword evidence="6 7" id="KW-0067">ATP-binding</keyword>
<dbReference type="PROSITE" id="PS00107">
    <property type="entry name" value="PROTEIN_KINASE_ATP"/>
    <property type="match status" value="1"/>
</dbReference>
<dbReference type="Gene3D" id="1.10.510.10">
    <property type="entry name" value="Transferase(Phosphotransferase) domain 1"/>
    <property type="match status" value="1"/>
</dbReference>
<evidence type="ECO:0000256" key="7">
    <source>
        <dbReference type="PROSITE-ProRule" id="PRU10141"/>
    </source>
</evidence>
<evidence type="ECO:0000256" key="8">
    <source>
        <dbReference type="SAM" id="MobiDB-lite"/>
    </source>
</evidence>
<dbReference type="PROSITE" id="PS00108">
    <property type="entry name" value="PROTEIN_KINASE_ST"/>
    <property type="match status" value="1"/>
</dbReference>
<dbReference type="GO" id="GO:0005524">
    <property type="term" value="F:ATP binding"/>
    <property type="evidence" value="ECO:0007669"/>
    <property type="project" value="UniProtKB-UniRule"/>
</dbReference>
<gene>
    <name evidence="11" type="ORF">NWFMUON74_54190</name>
</gene>
<name>A0A7G1KQZ0_9NOCA</name>
<dbReference type="Pfam" id="PF00069">
    <property type="entry name" value="Pkinase"/>
    <property type="match status" value="1"/>
</dbReference>
<dbReference type="KEGG" id="nwl:NWFMUON74_54190"/>
<dbReference type="AlphaFoldDB" id="A0A7G1KQZ0"/>
<evidence type="ECO:0000256" key="1">
    <source>
        <dbReference type="ARBA" id="ARBA00012513"/>
    </source>
</evidence>
<evidence type="ECO:0000256" key="5">
    <source>
        <dbReference type="ARBA" id="ARBA00022777"/>
    </source>
</evidence>
<dbReference type="InterPro" id="IPR008271">
    <property type="entry name" value="Ser/Thr_kinase_AS"/>
</dbReference>
<keyword evidence="5" id="KW-0418">Kinase</keyword>
<dbReference type="Proteomes" id="UP000516173">
    <property type="component" value="Chromosome"/>
</dbReference>
<reference evidence="11 12" key="1">
    <citation type="submission" date="2020-08" db="EMBL/GenBank/DDBJ databases">
        <title>Genome Sequencing of Nocardia wallacei strain FMUON74 and assembly.</title>
        <authorList>
            <person name="Toyokawa M."/>
            <person name="Uesaka K."/>
        </authorList>
    </citation>
    <scope>NUCLEOTIDE SEQUENCE [LARGE SCALE GENOMIC DNA]</scope>
    <source>
        <strain evidence="11 12">FMUON74</strain>
    </source>
</reference>
<keyword evidence="12" id="KW-1185">Reference proteome</keyword>
<evidence type="ECO:0000256" key="2">
    <source>
        <dbReference type="ARBA" id="ARBA00022527"/>
    </source>
</evidence>
<dbReference type="PROSITE" id="PS50011">
    <property type="entry name" value="PROTEIN_KINASE_DOM"/>
    <property type="match status" value="1"/>
</dbReference>
<dbReference type="InterPro" id="IPR017441">
    <property type="entry name" value="Protein_kinase_ATP_BS"/>
</dbReference>
<proteinExistence type="predicted"/>
<dbReference type="InterPro" id="IPR011009">
    <property type="entry name" value="Kinase-like_dom_sf"/>
</dbReference>
<protein>
    <recommendedName>
        <fullName evidence="1">non-specific serine/threonine protein kinase</fullName>
        <ecNumber evidence="1">2.7.11.1</ecNumber>
    </recommendedName>
</protein>
<keyword evidence="3" id="KW-0808">Transferase</keyword>
<dbReference type="InterPro" id="IPR000719">
    <property type="entry name" value="Prot_kinase_dom"/>
</dbReference>
<dbReference type="CDD" id="cd14014">
    <property type="entry name" value="STKc_PknB_like"/>
    <property type="match status" value="1"/>
</dbReference>
<sequence length="525" mass="56718">MDVTRAAPPQPDEAGKWSAPTETSALPDAARETTPDRAHRDTLEDGVLLGNRYRLTERLGQGGMGTVWRAHDTVIDRDVAVKEPRLPEPLPEESRRTAFARLEREARAAAQIDDPAVVTIFDVVSEDGRPWIVMELIEGRTLADVLTGGTLSPAAAARIGLAIVRALAAAHVRKVLHRDVKPSNVMLGPGGRVVLTDFGIAHIEGETPVTRTGALIGSADYTAPERVLGRVPGPESDLFALGALLYTAVEGFSPFWRQTRHATLQAVLRAEPQAPLHAGELTDLIMALLDKDPGKRPSAEAAAAVLARVAAPGAARKSLSRKESRVPAGLRAGRRSRLRTALAALITVVVTGAGVAGAVWAGDLGGRSGPGPAAVPAGWKTERRGGISVAVPDAYEPYDLYDHGGGVAFQLAKGQIHQELLVLRWDVPVGTPRERADYWYRLYRESTRITEQQVTLAEVEANGRPSMSITMTFRGDAGQLWRKRELFYDADGRPWRVIVDWAIDSELNTGGDDLFEGAVRTLRTY</sequence>
<feature type="domain" description="Protein kinase" evidence="10">
    <location>
        <begin position="53"/>
        <end position="309"/>
    </location>
</feature>
<dbReference type="Gene3D" id="3.30.200.20">
    <property type="entry name" value="Phosphorylase Kinase, domain 1"/>
    <property type="match status" value="1"/>
</dbReference>
<keyword evidence="4 7" id="KW-0547">Nucleotide-binding</keyword>
<evidence type="ECO:0000256" key="6">
    <source>
        <dbReference type="ARBA" id="ARBA00022840"/>
    </source>
</evidence>
<keyword evidence="9" id="KW-1133">Transmembrane helix</keyword>
<dbReference type="SMART" id="SM00220">
    <property type="entry name" value="S_TKc"/>
    <property type="match status" value="1"/>
</dbReference>
<organism evidence="11 12">
    <name type="scientific">Nocardia wallacei</name>
    <dbReference type="NCBI Taxonomy" id="480035"/>
    <lineage>
        <taxon>Bacteria</taxon>
        <taxon>Bacillati</taxon>
        <taxon>Actinomycetota</taxon>
        <taxon>Actinomycetes</taxon>
        <taxon>Mycobacteriales</taxon>
        <taxon>Nocardiaceae</taxon>
        <taxon>Nocardia</taxon>
    </lineage>
</organism>
<feature type="binding site" evidence="7">
    <location>
        <position position="82"/>
    </location>
    <ligand>
        <name>ATP</name>
        <dbReference type="ChEBI" id="CHEBI:30616"/>
    </ligand>
</feature>
<dbReference type="GO" id="GO:0004674">
    <property type="term" value="F:protein serine/threonine kinase activity"/>
    <property type="evidence" value="ECO:0007669"/>
    <property type="project" value="UniProtKB-KW"/>
</dbReference>